<feature type="transmembrane region" description="Helical" evidence="2">
    <location>
        <begin position="342"/>
        <end position="363"/>
    </location>
</feature>
<feature type="transmembrane region" description="Helical" evidence="2">
    <location>
        <begin position="222"/>
        <end position="243"/>
    </location>
</feature>
<proteinExistence type="predicted"/>
<feature type="transmembrane region" description="Helical" evidence="2">
    <location>
        <begin position="317"/>
        <end position="336"/>
    </location>
</feature>
<gene>
    <name evidence="3" type="ORF">SAMN05421771_2326</name>
</gene>
<sequence length="549" mass="59697">MRRDRLAHILIPLAALIAVLPLLLQGPSCGHDFVFHTLNWIEAATQFAHGNLHPRWAVSPAYNAGEPRFLFYPPLSWTLGAILGLILPWTWTHIAYTWVALTASGLAMHRLTRAHTSPTTAILASTLYLANPYMLFTAYERTAYAELLAAAFLPLLLHAILKYRPTIPGIAVPLALLWLTNAPAAVMATYTLALLAVLRLAKNPGDPHPASGMWLPPQGKKPLAITIALGTLLGFALATFYILPAAYERRYVQIAMAIIPGMRIEDNTLFHHTGITEDAIAHDAVLHTASLLAVLLLIVTTIALLTSRKNPTRTPITVLTATIALLLTPIATPIWHHLPELAFLQFPWRLLAILGGAMALAIAKALSSITLKPKFLIPATLALAAALSLPAAHLFRQPCDDADTIPTRLALFHAHTGTEPTDEYTPTTADNDSLKHNNPPYFLAATPDAPVPNNSQAGPSPRDLTLTPSTPTNLILNLRQYPDWQITINNRPTALGPSREDGLTTIPLPAGQDHIHIAFRTTPLERTAEAISLMALLTLGFTLKRKPLP</sequence>
<feature type="transmembrane region" description="Helical" evidence="2">
    <location>
        <begin position="118"/>
        <end position="136"/>
    </location>
</feature>
<evidence type="ECO:0000256" key="1">
    <source>
        <dbReference type="SAM" id="MobiDB-lite"/>
    </source>
</evidence>
<dbReference type="EMBL" id="FOZL01000001">
    <property type="protein sequence ID" value="SFS13513.1"/>
    <property type="molecule type" value="Genomic_DNA"/>
</dbReference>
<dbReference type="RefSeq" id="WP_089839282.1">
    <property type="nucleotide sequence ID" value="NZ_FOZL01000001.1"/>
</dbReference>
<dbReference type="STRING" id="474950.SAMN05421771_2326"/>
<evidence type="ECO:0000256" key="2">
    <source>
        <dbReference type="SAM" id="Phobius"/>
    </source>
</evidence>
<feature type="transmembrane region" description="Helical" evidence="2">
    <location>
        <begin position="284"/>
        <end position="305"/>
    </location>
</feature>
<keyword evidence="4" id="KW-1185">Reference proteome</keyword>
<evidence type="ECO:0000313" key="4">
    <source>
        <dbReference type="Proteomes" id="UP000199024"/>
    </source>
</evidence>
<dbReference type="AlphaFoldDB" id="A0A1I6MD24"/>
<evidence type="ECO:0008006" key="5">
    <source>
        <dbReference type="Google" id="ProtNLM"/>
    </source>
</evidence>
<name>A0A1I6MD24_9BACT</name>
<keyword evidence="2" id="KW-1133">Transmembrane helix</keyword>
<feature type="region of interest" description="Disordered" evidence="1">
    <location>
        <begin position="416"/>
        <end position="467"/>
    </location>
</feature>
<dbReference type="Proteomes" id="UP000199024">
    <property type="component" value="Unassembled WGS sequence"/>
</dbReference>
<organism evidence="3 4">
    <name type="scientific">Granulicella pectinivorans</name>
    <dbReference type="NCBI Taxonomy" id="474950"/>
    <lineage>
        <taxon>Bacteria</taxon>
        <taxon>Pseudomonadati</taxon>
        <taxon>Acidobacteriota</taxon>
        <taxon>Terriglobia</taxon>
        <taxon>Terriglobales</taxon>
        <taxon>Acidobacteriaceae</taxon>
        <taxon>Granulicella</taxon>
    </lineage>
</organism>
<feature type="transmembrane region" description="Helical" evidence="2">
    <location>
        <begin position="181"/>
        <end position="201"/>
    </location>
</feature>
<dbReference type="OrthoDB" id="106188at2"/>
<keyword evidence="2" id="KW-0472">Membrane</keyword>
<reference evidence="3 4" key="1">
    <citation type="submission" date="2016-10" db="EMBL/GenBank/DDBJ databases">
        <authorList>
            <person name="de Groot N.N."/>
        </authorList>
    </citation>
    <scope>NUCLEOTIDE SEQUENCE [LARGE SCALE GENOMIC DNA]</scope>
    <source>
        <strain evidence="3 4">DSM 21001</strain>
    </source>
</reference>
<feature type="transmembrane region" description="Helical" evidence="2">
    <location>
        <begin position="143"/>
        <end position="161"/>
    </location>
</feature>
<protein>
    <recommendedName>
        <fullName evidence="5">Membrane protein 6-pyruvoyl-tetrahydropterin synthase-related domain-containing protein</fullName>
    </recommendedName>
</protein>
<accession>A0A1I6MD24</accession>
<evidence type="ECO:0000313" key="3">
    <source>
        <dbReference type="EMBL" id="SFS13513.1"/>
    </source>
</evidence>
<keyword evidence="2" id="KW-0812">Transmembrane</keyword>